<name>A0A084W118_ANOSI</name>
<sequence length="437" mass="50448">MELFLLSLVIVLLVTLYKKYQQMFEFSEKIELHESYIPILGHVPKVIGKSREQLHRLLRDVFLSHDRLFQVRLLWKMFVCTSHPDIMRAVMDNPKTMNKLKEYAFMKLDQGLLVSPYSLWKHQRKTLNLSFNKRILENYLPLFDKCVGRMIERMRMAPNFKQVDVMEICTRCTLDMVCGSTFGTDSLDDPKAAKLFEVIDDGLDAIAQRVINVQYHPDFIYRFTKLNKNLNQLLKEMSAYVANILNVQRSSQKVNRAKETNSDDEIEYRKPQIFVHQLLKSTRGGEPFSDEEILHHAMTMLIAGNDTTAISICNHLTLLAMHPMVQEKVRSEILSVFPAGCEQETTLEALNQLIFLEQCINEALRLCPPASIVGRSSSEDVEVEGILIPRGTNFVFNIAALHRRKDFWGPDADLFDPDRFSPERSKGRHPNAFAHSL</sequence>
<evidence type="ECO:0000256" key="14">
    <source>
        <dbReference type="SAM" id="SignalP"/>
    </source>
</evidence>
<dbReference type="GO" id="GO:0005789">
    <property type="term" value="C:endoplasmic reticulum membrane"/>
    <property type="evidence" value="ECO:0007669"/>
    <property type="project" value="UniProtKB-SubCell"/>
</dbReference>
<evidence type="ECO:0000313" key="16">
    <source>
        <dbReference type="EnsemblMetazoa" id="ASIC011736-PA"/>
    </source>
</evidence>
<dbReference type="InterPro" id="IPR050196">
    <property type="entry name" value="Cytochrome_P450_Monoox"/>
</dbReference>
<dbReference type="PANTHER" id="PTHR24291">
    <property type="entry name" value="CYTOCHROME P450 FAMILY 4"/>
    <property type="match status" value="1"/>
</dbReference>
<evidence type="ECO:0000256" key="8">
    <source>
        <dbReference type="ARBA" id="ARBA00022824"/>
    </source>
</evidence>
<dbReference type="VEuPathDB" id="VectorBase:ASIC011736"/>
<evidence type="ECO:0000256" key="9">
    <source>
        <dbReference type="ARBA" id="ARBA00022848"/>
    </source>
</evidence>
<dbReference type="EMBL" id="KE525264">
    <property type="protein sequence ID" value="KFB43912.1"/>
    <property type="molecule type" value="Genomic_DNA"/>
</dbReference>
<keyword evidence="11" id="KW-0408">Iron</keyword>
<dbReference type="InterPro" id="IPR036396">
    <property type="entry name" value="Cyt_P450_sf"/>
</dbReference>
<evidence type="ECO:0000256" key="2">
    <source>
        <dbReference type="ARBA" id="ARBA00003690"/>
    </source>
</evidence>
<feature type="signal peptide" evidence="14">
    <location>
        <begin position="1"/>
        <end position="21"/>
    </location>
</feature>
<comment type="function">
    <text evidence="2">May be involved in the metabolism of insect hormones and in the breakdown of synthetic insecticides.</text>
</comment>
<evidence type="ECO:0000256" key="11">
    <source>
        <dbReference type="ARBA" id="ARBA00023004"/>
    </source>
</evidence>
<dbReference type="EMBL" id="ATLV01019200">
    <property type="status" value="NOT_ANNOTATED_CDS"/>
    <property type="molecule type" value="Genomic_DNA"/>
</dbReference>
<organism evidence="15">
    <name type="scientific">Anopheles sinensis</name>
    <name type="common">Mosquito</name>
    <dbReference type="NCBI Taxonomy" id="74873"/>
    <lineage>
        <taxon>Eukaryota</taxon>
        <taxon>Metazoa</taxon>
        <taxon>Ecdysozoa</taxon>
        <taxon>Arthropoda</taxon>
        <taxon>Hexapoda</taxon>
        <taxon>Insecta</taxon>
        <taxon>Pterygota</taxon>
        <taxon>Neoptera</taxon>
        <taxon>Endopterygota</taxon>
        <taxon>Diptera</taxon>
        <taxon>Nematocera</taxon>
        <taxon>Culicoidea</taxon>
        <taxon>Culicidae</taxon>
        <taxon>Anophelinae</taxon>
        <taxon>Anopheles</taxon>
    </lineage>
</organism>
<gene>
    <name evidence="15" type="ORF">ZHAS_00011736</name>
</gene>
<dbReference type="OrthoDB" id="1470350at2759"/>
<proteinExistence type="inferred from homology"/>
<dbReference type="GO" id="GO:0016705">
    <property type="term" value="F:oxidoreductase activity, acting on paired donors, with incorporation or reduction of molecular oxygen"/>
    <property type="evidence" value="ECO:0007669"/>
    <property type="project" value="InterPro"/>
</dbReference>
<dbReference type="EnsemblMetazoa" id="ASIC011736-RA">
    <property type="protein sequence ID" value="ASIC011736-PA"/>
    <property type="gene ID" value="ASIC011736"/>
</dbReference>
<evidence type="ECO:0000256" key="4">
    <source>
        <dbReference type="ARBA" id="ARBA00004406"/>
    </source>
</evidence>
<evidence type="ECO:0000256" key="13">
    <source>
        <dbReference type="ARBA" id="ARBA00023136"/>
    </source>
</evidence>
<accession>A0A084W118</accession>
<keyword evidence="8" id="KW-0256">Endoplasmic reticulum</keyword>
<keyword evidence="17" id="KW-1185">Reference proteome</keyword>
<keyword evidence="14" id="KW-0732">Signal</keyword>
<evidence type="ECO:0000256" key="12">
    <source>
        <dbReference type="ARBA" id="ARBA00023033"/>
    </source>
</evidence>
<dbReference type="Pfam" id="PF00067">
    <property type="entry name" value="p450"/>
    <property type="match status" value="1"/>
</dbReference>
<dbReference type="SUPFAM" id="SSF48264">
    <property type="entry name" value="Cytochrome P450"/>
    <property type="match status" value="1"/>
</dbReference>
<comment type="subcellular location">
    <subcellularLocation>
        <location evidence="4">Endoplasmic reticulum membrane</location>
        <topology evidence="4">Peripheral membrane protein</topology>
    </subcellularLocation>
    <subcellularLocation>
        <location evidence="3">Microsome membrane</location>
        <topology evidence="3">Peripheral membrane protein</topology>
    </subcellularLocation>
</comment>
<dbReference type="EMBL" id="ATLV01019199">
    <property type="status" value="NOT_ANNOTATED_CDS"/>
    <property type="molecule type" value="Genomic_DNA"/>
</dbReference>
<dbReference type="Proteomes" id="UP000030765">
    <property type="component" value="Unassembled WGS sequence"/>
</dbReference>
<feature type="chain" id="PRO_5001784336" evidence="14">
    <location>
        <begin position="22"/>
        <end position="437"/>
    </location>
</feature>
<evidence type="ECO:0000256" key="3">
    <source>
        <dbReference type="ARBA" id="ARBA00004174"/>
    </source>
</evidence>
<dbReference type="EMBL" id="ATLV01019201">
    <property type="status" value="NOT_ANNOTATED_CDS"/>
    <property type="molecule type" value="Genomic_DNA"/>
</dbReference>
<dbReference type="GO" id="GO:0020037">
    <property type="term" value="F:heme binding"/>
    <property type="evidence" value="ECO:0007669"/>
    <property type="project" value="InterPro"/>
</dbReference>
<evidence type="ECO:0000313" key="17">
    <source>
        <dbReference type="Proteomes" id="UP000030765"/>
    </source>
</evidence>
<keyword evidence="10" id="KW-0560">Oxidoreductase</keyword>
<dbReference type="STRING" id="74873.A0A084W118"/>
<comment type="similarity">
    <text evidence="5">Belongs to the cytochrome P450 family.</text>
</comment>
<evidence type="ECO:0000256" key="7">
    <source>
        <dbReference type="ARBA" id="ARBA00022723"/>
    </source>
</evidence>
<evidence type="ECO:0000256" key="6">
    <source>
        <dbReference type="ARBA" id="ARBA00022617"/>
    </source>
</evidence>
<keyword evidence="7" id="KW-0479">Metal-binding</keyword>
<evidence type="ECO:0000256" key="10">
    <source>
        <dbReference type="ARBA" id="ARBA00023002"/>
    </source>
</evidence>
<dbReference type="OMA" id="MVCGSTF"/>
<evidence type="ECO:0000313" key="15">
    <source>
        <dbReference type="EMBL" id="KFB43912.1"/>
    </source>
</evidence>
<dbReference type="GO" id="GO:0005506">
    <property type="term" value="F:iron ion binding"/>
    <property type="evidence" value="ECO:0007669"/>
    <property type="project" value="InterPro"/>
</dbReference>
<dbReference type="PANTHER" id="PTHR24291:SF189">
    <property type="entry name" value="CYTOCHROME P450 4C3-RELATED"/>
    <property type="match status" value="1"/>
</dbReference>
<reference evidence="16" key="2">
    <citation type="submission" date="2020-05" db="UniProtKB">
        <authorList>
            <consortium name="EnsemblMetazoa"/>
        </authorList>
    </citation>
    <scope>IDENTIFICATION</scope>
</reference>
<comment type="cofactor">
    <cofactor evidence="1">
        <name>heme</name>
        <dbReference type="ChEBI" id="CHEBI:30413"/>
    </cofactor>
</comment>
<dbReference type="InterPro" id="IPR001128">
    <property type="entry name" value="Cyt_P450"/>
</dbReference>
<keyword evidence="13" id="KW-0472">Membrane</keyword>
<dbReference type="Gene3D" id="1.10.630.10">
    <property type="entry name" value="Cytochrome P450"/>
    <property type="match status" value="1"/>
</dbReference>
<keyword evidence="9" id="KW-0492">Microsome</keyword>
<reference evidence="15 17" key="1">
    <citation type="journal article" date="2014" name="BMC Genomics">
        <title>Genome sequence of Anopheles sinensis provides insight into genetics basis of mosquito competence for malaria parasites.</title>
        <authorList>
            <person name="Zhou D."/>
            <person name="Zhang D."/>
            <person name="Ding G."/>
            <person name="Shi L."/>
            <person name="Hou Q."/>
            <person name="Ye Y."/>
            <person name="Xu Y."/>
            <person name="Zhou H."/>
            <person name="Xiong C."/>
            <person name="Li S."/>
            <person name="Yu J."/>
            <person name="Hong S."/>
            <person name="Yu X."/>
            <person name="Zou P."/>
            <person name="Chen C."/>
            <person name="Chang X."/>
            <person name="Wang W."/>
            <person name="Lv Y."/>
            <person name="Sun Y."/>
            <person name="Ma L."/>
            <person name="Shen B."/>
            <person name="Zhu C."/>
        </authorList>
    </citation>
    <scope>NUCLEOTIDE SEQUENCE [LARGE SCALE GENOMIC DNA]</scope>
</reference>
<evidence type="ECO:0000256" key="5">
    <source>
        <dbReference type="ARBA" id="ARBA00010617"/>
    </source>
</evidence>
<keyword evidence="6" id="KW-0349">Heme</keyword>
<dbReference type="AlphaFoldDB" id="A0A084W118"/>
<dbReference type="GO" id="GO:0004497">
    <property type="term" value="F:monooxygenase activity"/>
    <property type="evidence" value="ECO:0007669"/>
    <property type="project" value="UniProtKB-KW"/>
</dbReference>
<protein>
    <submittedName>
        <fullName evidence="15">AGAP002210-PA-like protein</fullName>
    </submittedName>
</protein>
<dbReference type="VEuPathDB" id="VectorBase:ASIS015677"/>
<keyword evidence="12" id="KW-0503">Monooxygenase</keyword>
<evidence type="ECO:0000256" key="1">
    <source>
        <dbReference type="ARBA" id="ARBA00001971"/>
    </source>
</evidence>